<proteinExistence type="predicted"/>
<gene>
    <name evidence="2" type="ORF">PanWU01x14_126180</name>
</gene>
<feature type="signal peptide" evidence="1">
    <location>
        <begin position="1"/>
        <end position="19"/>
    </location>
</feature>
<dbReference type="OrthoDB" id="1750920at2759"/>
<feature type="chain" id="PRO_5015147793" evidence="1">
    <location>
        <begin position="20"/>
        <end position="258"/>
    </location>
</feature>
<comment type="caution">
    <text evidence="2">The sequence shown here is derived from an EMBL/GenBank/DDBJ whole genome shotgun (WGS) entry which is preliminary data.</text>
</comment>
<protein>
    <submittedName>
        <fullName evidence="2">Uncharacterized protein</fullName>
    </submittedName>
</protein>
<dbReference type="EMBL" id="JXTB01000097">
    <property type="protein sequence ID" value="PON64304.1"/>
    <property type="molecule type" value="Genomic_DNA"/>
</dbReference>
<evidence type="ECO:0000256" key="1">
    <source>
        <dbReference type="SAM" id="SignalP"/>
    </source>
</evidence>
<dbReference type="AlphaFoldDB" id="A0A2P5CTD6"/>
<dbReference type="Proteomes" id="UP000237105">
    <property type="component" value="Unassembled WGS sequence"/>
</dbReference>
<name>A0A2P5CTD6_PARAD</name>
<reference evidence="3" key="1">
    <citation type="submission" date="2016-06" db="EMBL/GenBank/DDBJ databases">
        <title>Parallel loss of symbiosis genes in relatives of nitrogen-fixing non-legume Parasponia.</title>
        <authorList>
            <person name="Van Velzen R."/>
            <person name="Holmer R."/>
            <person name="Bu F."/>
            <person name="Rutten L."/>
            <person name="Van Zeijl A."/>
            <person name="Liu W."/>
            <person name="Santuari L."/>
            <person name="Cao Q."/>
            <person name="Sharma T."/>
            <person name="Shen D."/>
            <person name="Roswanjaya Y."/>
            <person name="Wardhani T."/>
            <person name="Kalhor M.S."/>
            <person name="Jansen J."/>
            <person name="Van den Hoogen J."/>
            <person name="Gungor B."/>
            <person name="Hartog M."/>
            <person name="Hontelez J."/>
            <person name="Verver J."/>
            <person name="Yang W.-C."/>
            <person name="Schijlen E."/>
            <person name="Repin R."/>
            <person name="Schilthuizen M."/>
            <person name="Schranz E."/>
            <person name="Heidstra R."/>
            <person name="Miyata K."/>
            <person name="Fedorova E."/>
            <person name="Kohlen W."/>
            <person name="Bisseling T."/>
            <person name="Smit S."/>
            <person name="Geurts R."/>
        </authorList>
    </citation>
    <scope>NUCLEOTIDE SEQUENCE [LARGE SCALE GENOMIC DNA]</scope>
    <source>
        <strain evidence="3">cv. WU1-14</strain>
    </source>
</reference>
<sequence>MPSVWRLLLFIILVCQLESLTLLLEDFLTCYWIKENQSDSGRYLFVYRKNQQLIEDHYSNDKGFKGRYFFVLQEYEFGPNEAREYKVRSSCGRPSQFANDVPPVTPESSIRIAKFKAVGNRDAQKLLTEENLSKSSLWSLVPMIPISLLSYFKWTDVIRYYVLHKQYSPSLILPPFTKHEQFFAEDVMKHIPINSEEAKARTSARRNLQSESSSIPGQEALILTQSSDMDNSPLVLQHDHFIDGVPSADDKEKLIINY</sequence>
<evidence type="ECO:0000313" key="3">
    <source>
        <dbReference type="Proteomes" id="UP000237105"/>
    </source>
</evidence>
<keyword evidence="3" id="KW-1185">Reference proteome</keyword>
<keyword evidence="1" id="KW-0732">Signal</keyword>
<evidence type="ECO:0000313" key="2">
    <source>
        <dbReference type="EMBL" id="PON64304.1"/>
    </source>
</evidence>
<organism evidence="2 3">
    <name type="scientific">Parasponia andersonii</name>
    <name type="common">Sponia andersonii</name>
    <dbReference type="NCBI Taxonomy" id="3476"/>
    <lineage>
        <taxon>Eukaryota</taxon>
        <taxon>Viridiplantae</taxon>
        <taxon>Streptophyta</taxon>
        <taxon>Embryophyta</taxon>
        <taxon>Tracheophyta</taxon>
        <taxon>Spermatophyta</taxon>
        <taxon>Magnoliopsida</taxon>
        <taxon>eudicotyledons</taxon>
        <taxon>Gunneridae</taxon>
        <taxon>Pentapetalae</taxon>
        <taxon>rosids</taxon>
        <taxon>fabids</taxon>
        <taxon>Rosales</taxon>
        <taxon>Cannabaceae</taxon>
        <taxon>Parasponia</taxon>
    </lineage>
</organism>
<accession>A0A2P5CTD6</accession>